<protein>
    <submittedName>
        <fullName evidence="2">Uncharacterized protein</fullName>
    </submittedName>
</protein>
<keyword evidence="3" id="KW-1185">Reference proteome</keyword>
<reference evidence="3" key="2">
    <citation type="submission" date="2015-01" db="EMBL/GenBank/DDBJ databases">
        <title>Evolutionary Origins and Diversification of the Mycorrhizal Mutualists.</title>
        <authorList>
            <consortium name="DOE Joint Genome Institute"/>
            <consortium name="Mycorrhizal Genomics Consortium"/>
            <person name="Kohler A."/>
            <person name="Kuo A."/>
            <person name="Nagy L.G."/>
            <person name="Floudas D."/>
            <person name="Copeland A."/>
            <person name="Barry K.W."/>
            <person name="Cichocki N."/>
            <person name="Veneault-Fourrey C."/>
            <person name="LaButti K."/>
            <person name="Lindquist E.A."/>
            <person name="Lipzen A."/>
            <person name="Lundell T."/>
            <person name="Morin E."/>
            <person name="Murat C."/>
            <person name="Riley R."/>
            <person name="Ohm R."/>
            <person name="Sun H."/>
            <person name="Tunlid A."/>
            <person name="Henrissat B."/>
            <person name="Grigoriev I.V."/>
            <person name="Hibbett D.S."/>
            <person name="Martin F."/>
        </authorList>
    </citation>
    <scope>NUCLEOTIDE SEQUENCE [LARGE SCALE GENOMIC DNA]</scope>
    <source>
        <strain evidence="3">MUT 4182</strain>
    </source>
</reference>
<dbReference type="HOGENOM" id="CLU_2470735_0_0_1"/>
<name>A0A0C3K7P7_9AGAM</name>
<feature type="region of interest" description="Disordered" evidence="1">
    <location>
        <begin position="18"/>
        <end position="45"/>
    </location>
</feature>
<evidence type="ECO:0000256" key="1">
    <source>
        <dbReference type="SAM" id="MobiDB-lite"/>
    </source>
</evidence>
<dbReference type="AlphaFoldDB" id="A0A0C3K7P7"/>
<proteinExistence type="predicted"/>
<dbReference type="Proteomes" id="UP000054248">
    <property type="component" value="Unassembled WGS sequence"/>
</dbReference>
<evidence type="ECO:0000313" key="2">
    <source>
        <dbReference type="EMBL" id="KIO17408.1"/>
    </source>
</evidence>
<accession>A0A0C3K7P7</accession>
<gene>
    <name evidence="2" type="ORF">M407DRAFT_172419</name>
</gene>
<organism evidence="2 3">
    <name type="scientific">Tulasnella calospora MUT 4182</name>
    <dbReference type="NCBI Taxonomy" id="1051891"/>
    <lineage>
        <taxon>Eukaryota</taxon>
        <taxon>Fungi</taxon>
        <taxon>Dikarya</taxon>
        <taxon>Basidiomycota</taxon>
        <taxon>Agaricomycotina</taxon>
        <taxon>Agaricomycetes</taxon>
        <taxon>Cantharellales</taxon>
        <taxon>Tulasnellaceae</taxon>
        <taxon>Tulasnella</taxon>
    </lineage>
</organism>
<evidence type="ECO:0000313" key="3">
    <source>
        <dbReference type="Proteomes" id="UP000054248"/>
    </source>
</evidence>
<feature type="compositionally biased region" description="Polar residues" evidence="1">
    <location>
        <begin position="26"/>
        <end position="45"/>
    </location>
</feature>
<reference evidence="2 3" key="1">
    <citation type="submission" date="2014-04" db="EMBL/GenBank/DDBJ databases">
        <authorList>
            <consortium name="DOE Joint Genome Institute"/>
            <person name="Kuo A."/>
            <person name="Girlanda M."/>
            <person name="Perotto S."/>
            <person name="Kohler A."/>
            <person name="Nagy L.G."/>
            <person name="Floudas D."/>
            <person name="Copeland A."/>
            <person name="Barry K.W."/>
            <person name="Cichocki N."/>
            <person name="Veneault-Fourrey C."/>
            <person name="LaButti K."/>
            <person name="Lindquist E.A."/>
            <person name="Lipzen A."/>
            <person name="Lundell T."/>
            <person name="Morin E."/>
            <person name="Murat C."/>
            <person name="Sun H."/>
            <person name="Tunlid A."/>
            <person name="Henrissat B."/>
            <person name="Grigoriev I.V."/>
            <person name="Hibbett D.S."/>
            <person name="Martin F."/>
            <person name="Nordberg H.P."/>
            <person name="Cantor M.N."/>
            <person name="Hua S.X."/>
        </authorList>
    </citation>
    <scope>NUCLEOTIDE SEQUENCE [LARGE SCALE GENOMIC DNA]</scope>
    <source>
        <strain evidence="2 3">MUT 4182</strain>
    </source>
</reference>
<dbReference type="EMBL" id="KN823388">
    <property type="protein sequence ID" value="KIO17408.1"/>
    <property type="molecule type" value="Genomic_DNA"/>
</dbReference>
<sequence length="88" mass="10019">MWLHFARFHPLGLCVIPPAAKVRDSPPTTLRDSPPTTLRHSPPRNSAQLHLSYGFAQSSRPILPSLQLCALTRFVFVRNFYSVRFSSR</sequence>